<dbReference type="Proteomes" id="UP000681131">
    <property type="component" value="Chromosome"/>
</dbReference>
<sequence>MKQKLITLILLTISVVAYAVPAYQDVPGISAQDNQRIKQTLEKYENYEGRKVATFDADGTVIGQVPYYLADVAIFDYALNHTGKKLELIKNMTSGSNTSNDYLTQRVDYLSGLTPQEITDLGNKTFNKYFKGKIYPNIKMLIQNLKSYGFEVWVVSASPELLYQGVLSRELDIPVTHIIGTKFVASNGITTNKIVLPVPQDEGKADAIETIIKAKPILAAGNSQSDVEMLNYSSALKVIVNPNDSEKVDYLGGKTLKEYAESQNWIIAKANDTVDVANYKYMASYKFHIKQNDINIVTTDS</sequence>
<reference evidence="3 5" key="2">
    <citation type="submission" date="2019-08" db="EMBL/GenBank/DDBJ databases">
        <title>Complete genome sequences of Francisella adeliensis (FSC1325 and FSC1326).</title>
        <authorList>
            <person name="Ohrman C."/>
            <person name="Uneklint I."/>
            <person name="Vallesi A."/>
            <person name="Karlsson L."/>
            <person name="Sjodin A."/>
        </authorList>
    </citation>
    <scope>NUCLEOTIDE SEQUENCE [LARGE SCALE GENOMIC DNA]</scope>
    <source>
        <strain evidence="3 5">FSC1325</strain>
    </source>
</reference>
<dbReference type="Proteomes" id="UP000251120">
    <property type="component" value="Chromosome"/>
</dbReference>
<protein>
    <submittedName>
        <fullName evidence="3">Haloacid dehalogenase-like hydrolase</fullName>
    </submittedName>
</protein>
<dbReference type="Pfam" id="PF12710">
    <property type="entry name" value="HAD"/>
    <property type="match status" value="1"/>
</dbReference>
<name>A0A2Z4XX50_9GAMM</name>
<proteinExistence type="predicted"/>
<dbReference type="EMBL" id="CP043424">
    <property type="protein sequence ID" value="QIW11230.1"/>
    <property type="molecule type" value="Genomic_DNA"/>
</dbReference>
<keyword evidence="1" id="KW-0732">Signal</keyword>
<dbReference type="SUPFAM" id="SSF56784">
    <property type="entry name" value="HAD-like"/>
    <property type="match status" value="1"/>
</dbReference>
<feature type="signal peptide" evidence="1">
    <location>
        <begin position="1"/>
        <end position="19"/>
    </location>
</feature>
<dbReference type="InterPro" id="IPR050582">
    <property type="entry name" value="HAD-like_SerB"/>
</dbReference>
<dbReference type="OrthoDB" id="9799365at2"/>
<dbReference type="KEGG" id="fad:CDH04_00600"/>
<evidence type="ECO:0000313" key="4">
    <source>
        <dbReference type="Proteomes" id="UP000251120"/>
    </source>
</evidence>
<reference evidence="2 4" key="1">
    <citation type="submission" date="2017-06" db="EMBL/GenBank/DDBJ databases">
        <title>Complete genome of Francisella adeliensis.</title>
        <authorList>
            <person name="Vallesi A."/>
            <person name="Sjodin A."/>
        </authorList>
    </citation>
    <scope>NUCLEOTIDE SEQUENCE [LARGE SCALE GENOMIC DNA]</scope>
    <source>
        <strain evidence="2 4">FDC440</strain>
    </source>
</reference>
<evidence type="ECO:0000313" key="3">
    <source>
        <dbReference type="EMBL" id="QIW11230.1"/>
    </source>
</evidence>
<feature type="chain" id="PRO_5016247546" evidence="1">
    <location>
        <begin position="20"/>
        <end position="301"/>
    </location>
</feature>
<gene>
    <name evidence="2" type="ORF">CDH04_00600</name>
    <name evidence="3" type="ORF">FZC43_00600</name>
</gene>
<keyword evidence="5" id="KW-1185">Reference proteome</keyword>
<evidence type="ECO:0000313" key="2">
    <source>
        <dbReference type="EMBL" id="AXA33003.1"/>
    </source>
</evidence>
<dbReference type="InterPro" id="IPR036412">
    <property type="entry name" value="HAD-like_sf"/>
</dbReference>
<organism evidence="2 4">
    <name type="scientific">Francisella adeliensis</name>
    <dbReference type="NCBI Taxonomy" id="2007306"/>
    <lineage>
        <taxon>Bacteria</taxon>
        <taxon>Pseudomonadati</taxon>
        <taxon>Pseudomonadota</taxon>
        <taxon>Gammaproteobacteria</taxon>
        <taxon>Thiotrichales</taxon>
        <taxon>Francisellaceae</taxon>
        <taxon>Francisella</taxon>
    </lineage>
</organism>
<dbReference type="PANTHER" id="PTHR43344">
    <property type="entry name" value="PHOSPHOSERINE PHOSPHATASE"/>
    <property type="match status" value="1"/>
</dbReference>
<dbReference type="AlphaFoldDB" id="A0A2Z4XX50"/>
<dbReference type="EMBL" id="CP021781">
    <property type="protein sequence ID" value="AXA33003.1"/>
    <property type="molecule type" value="Genomic_DNA"/>
</dbReference>
<dbReference type="InterPro" id="IPR023214">
    <property type="entry name" value="HAD_sf"/>
</dbReference>
<dbReference type="RefSeq" id="WP_112869180.1">
    <property type="nucleotide sequence ID" value="NZ_CP021781.1"/>
</dbReference>
<evidence type="ECO:0000313" key="5">
    <source>
        <dbReference type="Proteomes" id="UP000681131"/>
    </source>
</evidence>
<accession>A0A2Z4XX50</accession>
<evidence type="ECO:0000256" key="1">
    <source>
        <dbReference type="SAM" id="SignalP"/>
    </source>
</evidence>
<dbReference type="Gene3D" id="3.40.50.1000">
    <property type="entry name" value="HAD superfamily/HAD-like"/>
    <property type="match status" value="1"/>
</dbReference>